<feature type="compositionally biased region" description="Polar residues" evidence="1">
    <location>
        <begin position="221"/>
        <end position="254"/>
    </location>
</feature>
<accession>A0AA40DT06</accession>
<feature type="compositionally biased region" description="Basic and acidic residues" evidence="1">
    <location>
        <begin position="286"/>
        <end position="298"/>
    </location>
</feature>
<feature type="region of interest" description="Disordered" evidence="1">
    <location>
        <begin position="156"/>
        <end position="466"/>
    </location>
</feature>
<evidence type="ECO:0000313" key="2">
    <source>
        <dbReference type="EMBL" id="KAK0712356.1"/>
    </source>
</evidence>
<dbReference type="Proteomes" id="UP001172101">
    <property type="component" value="Unassembled WGS sequence"/>
</dbReference>
<dbReference type="GeneID" id="85325429"/>
<name>A0AA40DT06_9PEZI</name>
<reference evidence="2" key="1">
    <citation type="submission" date="2023-06" db="EMBL/GenBank/DDBJ databases">
        <title>Genome-scale phylogeny and comparative genomics of the fungal order Sordariales.</title>
        <authorList>
            <consortium name="Lawrence Berkeley National Laboratory"/>
            <person name="Hensen N."/>
            <person name="Bonometti L."/>
            <person name="Westerberg I."/>
            <person name="Brannstrom I.O."/>
            <person name="Guillou S."/>
            <person name="Cros-Aarteil S."/>
            <person name="Calhoun S."/>
            <person name="Haridas S."/>
            <person name="Kuo A."/>
            <person name="Mondo S."/>
            <person name="Pangilinan J."/>
            <person name="Riley R."/>
            <person name="LaButti K."/>
            <person name="Andreopoulos B."/>
            <person name="Lipzen A."/>
            <person name="Chen C."/>
            <person name="Yanf M."/>
            <person name="Daum C."/>
            <person name="Ng V."/>
            <person name="Clum A."/>
            <person name="Steindorff A."/>
            <person name="Ohm R."/>
            <person name="Martin F."/>
            <person name="Silar P."/>
            <person name="Natvig D."/>
            <person name="Lalanne C."/>
            <person name="Gautier V."/>
            <person name="Ament-velasquez S.L."/>
            <person name="Kruys A."/>
            <person name="Hutchinson M.I."/>
            <person name="Powell A.J."/>
            <person name="Barry K."/>
            <person name="Miller A.N."/>
            <person name="Grigoriev I.V."/>
            <person name="Debuchy R."/>
            <person name="Gladieux P."/>
            <person name="Thoren M.H."/>
            <person name="Johannesson H."/>
        </authorList>
    </citation>
    <scope>NUCLEOTIDE SEQUENCE</scope>
    <source>
        <strain evidence="2">SMH2392-1A</strain>
    </source>
</reference>
<evidence type="ECO:0000256" key="1">
    <source>
        <dbReference type="SAM" id="MobiDB-lite"/>
    </source>
</evidence>
<gene>
    <name evidence="2" type="ORF">B0T26DRAFT_714024</name>
</gene>
<dbReference type="EMBL" id="JAUIRO010000005">
    <property type="protein sequence ID" value="KAK0712356.1"/>
    <property type="molecule type" value="Genomic_DNA"/>
</dbReference>
<keyword evidence="3" id="KW-1185">Reference proteome</keyword>
<organism evidence="2 3">
    <name type="scientific">Lasiosphaeria miniovina</name>
    <dbReference type="NCBI Taxonomy" id="1954250"/>
    <lineage>
        <taxon>Eukaryota</taxon>
        <taxon>Fungi</taxon>
        <taxon>Dikarya</taxon>
        <taxon>Ascomycota</taxon>
        <taxon>Pezizomycotina</taxon>
        <taxon>Sordariomycetes</taxon>
        <taxon>Sordariomycetidae</taxon>
        <taxon>Sordariales</taxon>
        <taxon>Lasiosphaeriaceae</taxon>
        <taxon>Lasiosphaeria</taxon>
    </lineage>
</organism>
<proteinExistence type="predicted"/>
<feature type="compositionally biased region" description="Acidic residues" evidence="1">
    <location>
        <begin position="162"/>
        <end position="209"/>
    </location>
</feature>
<dbReference type="AlphaFoldDB" id="A0AA40DT06"/>
<sequence length="466" mass="51104">MLPVSPIPVMAGFTDQIRRLCMPPDIVYLADEDAGIVFAPFTQLKATYVMTEPSTVPAQFLTWCASDIAKRYCLETDQEHGRPELYCWPDFERHPEAVEKTVVKMRVGLDFTEMLAGRESEPQDSEDQPSCEYWPLVVFPVDESVECLLDRVREGVESGWEPNDEESSSDSDEYESDFVDDSEIEEIESEPDDDGLVVEDESGEDEGDVDGTSPFGGFSPVQGSVGCQPSNTEYPMAQFSSPEPDSSTLRGSNSDESDSEGAPLAASGSTLKRERESSSENDSEDEAPRKRARIDNRRNFTVVSDDEDEEVRKVPASRRARVVDSDDDEDDGGVRETPANHRARVIVSDDEDEEDASANDMSDGSGDSSMSGDIDGSDPEAGGTRPLTFAQRLEIHRQENPIPLSGSDNSDHSDMEEMSQNNSDAPNYGAFQDDEEANECSNSGGDDEPDGLMMDNGDDGSSNGYD</sequence>
<feature type="compositionally biased region" description="Acidic residues" evidence="1">
    <location>
        <begin position="348"/>
        <end position="357"/>
    </location>
</feature>
<feature type="compositionally biased region" description="Low complexity" evidence="1">
    <location>
        <begin position="453"/>
        <end position="466"/>
    </location>
</feature>
<dbReference type="RefSeq" id="XP_060293679.1">
    <property type="nucleotide sequence ID" value="XM_060442159.1"/>
</dbReference>
<comment type="caution">
    <text evidence="2">The sequence shown here is derived from an EMBL/GenBank/DDBJ whole genome shotgun (WGS) entry which is preliminary data.</text>
</comment>
<protein>
    <submittedName>
        <fullName evidence="2">Uncharacterized protein</fullName>
    </submittedName>
</protein>
<feature type="compositionally biased region" description="Low complexity" evidence="1">
    <location>
        <begin position="358"/>
        <end position="374"/>
    </location>
</feature>
<evidence type="ECO:0000313" key="3">
    <source>
        <dbReference type="Proteomes" id="UP001172101"/>
    </source>
</evidence>